<evidence type="ECO:0000313" key="2">
    <source>
        <dbReference type="EMBL" id="EAY15044.1"/>
    </source>
</evidence>
<organism evidence="2 3">
    <name type="scientific">Trichomonas vaginalis (strain ATCC PRA-98 / G3)</name>
    <dbReference type="NCBI Taxonomy" id="412133"/>
    <lineage>
        <taxon>Eukaryota</taxon>
        <taxon>Metamonada</taxon>
        <taxon>Parabasalia</taxon>
        <taxon>Trichomonadida</taxon>
        <taxon>Trichomonadidae</taxon>
        <taxon>Trichomonas</taxon>
    </lineage>
</organism>
<keyword evidence="3" id="KW-1185">Reference proteome</keyword>
<reference evidence="2" key="2">
    <citation type="journal article" date="2007" name="Science">
        <title>Draft genome sequence of the sexually transmitted pathogen Trichomonas vaginalis.</title>
        <authorList>
            <person name="Carlton J.M."/>
            <person name="Hirt R.P."/>
            <person name="Silva J.C."/>
            <person name="Delcher A.L."/>
            <person name="Schatz M."/>
            <person name="Zhao Q."/>
            <person name="Wortman J.R."/>
            <person name="Bidwell S.L."/>
            <person name="Alsmark U.C.M."/>
            <person name="Besteiro S."/>
            <person name="Sicheritz-Ponten T."/>
            <person name="Noel C.J."/>
            <person name="Dacks J.B."/>
            <person name="Foster P.G."/>
            <person name="Simillion C."/>
            <person name="Van de Peer Y."/>
            <person name="Miranda-Saavedra D."/>
            <person name="Barton G.J."/>
            <person name="Westrop G.D."/>
            <person name="Mueller S."/>
            <person name="Dessi D."/>
            <person name="Fiori P.L."/>
            <person name="Ren Q."/>
            <person name="Paulsen I."/>
            <person name="Zhang H."/>
            <person name="Bastida-Corcuera F.D."/>
            <person name="Simoes-Barbosa A."/>
            <person name="Brown M.T."/>
            <person name="Hayes R.D."/>
            <person name="Mukherjee M."/>
            <person name="Okumura C.Y."/>
            <person name="Schneider R."/>
            <person name="Smith A.J."/>
            <person name="Vanacova S."/>
            <person name="Villalvazo M."/>
            <person name="Haas B.J."/>
            <person name="Pertea M."/>
            <person name="Feldblyum T.V."/>
            <person name="Utterback T.R."/>
            <person name="Shu C.L."/>
            <person name="Osoegawa K."/>
            <person name="de Jong P.J."/>
            <person name="Hrdy I."/>
            <person name="Horvathova L."/>
            <person name="Zubacova Z."/>
            <person name="Dolezal P."/>
            <person name="Malik S.B."/>
            <person name="Logsdon J.M. Jr."/>
            <person name="Henze K."/>
            <person name="Gupta A."/>
            <person name="Wang C.C."/>
            <person name="Dunne R.L."/>
            <person name="Upcroft J.A."/>
            <person name="Upcroft P."/>
            <person name="White O."/>
            <person name="Salzberg S.L."/>
            <person name="Tang P."/>
            <person name="Chiu C.-H."/>
            <person name="Lee Y.-S."/>
            <person name="Embley T.M."/>
            <person name="Coombs G.H."/>
            <person name="Mottram J.C."/>
            <person name="Tachezy J."/>
            <person name="Fraser-Liggett C.M."/>
            <person name="Johnson P.J."/>
        </authorList>
    </citation>
    <scope>NUCLEOTIDE SEQUENCE [LARGE SCALE GENOMIC DNA]</scope>
    <source>
        <strain evidence="2">G3</strain>
    </source>
</reference>
<dbReference type="VEuPathDB" id="TrichDB:TVAG_019440"/>
<feature type="compositionally biased region" description="Polar residues" evidence="1">
    <location>
        <begin position="498"/>
        <end position="509"/>
    </location>
</feature>
<gene>
    <name evidence="2" type="ORF">TVAG_019440</name>
</gene>
<dbReference type="InParanoid" id="A2DX17"/>
<dbReference type="KEGG" id="tva:4773044"/>
<protein>
    <submittedName>
        <fullName evidence="2">Uncharacterized protein</fullName>
    </submittedName>
</protein>
<sequence length="626" mass="73446">MAMTMHAPLSARPPLPPLQPVSTSPKSIFSFLDQAMQTTSPKEKNDIIKQIIFMWKSQKQEIIQTWLDNAEKEKILAKFNERYNQQVKAYDKLMVETEFYRIPDFIFENKNSDEIISDIKEYEQLRSLYQKVNFPDRLDEILESDHTESDKFFLLYDLLFTRMEETVYTYTNRLNRIQESIETELELKRKSNVTMDAFSQYKLLLEEHDRLVQMESEMISDPFSKRRLSKDITMNALRKMVLAYQKMLYINYKTLEHFQQRGFYQNNGETFQPFDEISNDTNFNYRINPEYLNDELNAVKSSINEEKDLISNLYSQIEELSHITFPTDGLEKAVRVSADYTKYMKQIFNLQREIEIKNEKANKLTAEITTKNHEIINMRARFDQEMLRYNNLVEEHSKLLKSIYHNKSIINSLSSLNFEFGNTMISKPDDVTSMLSKEIGILVNEEKQKPKEVQQPKEVQSPKPVVSMDSLLNRAPRRQHRKIRKTLDVKDIYKGDNLNATPDTHANSLRRQENPGERRILNSPVEILNALSTNAELSDRSNDRKRIHALSDQVLTELKENLSKHFENYQKDSVETINHMRLLANSILVREKTEAGVQAVDEVADIEIQTEEEISPSSKGKKSKKK</sequence>
<dbReference type="RefSeq" id="XP_001327267.1">
    <property type="nucleotide sequence ID" value="XM_001327232.1"/>
</dbReference>
<accession>A2DX17</accession>
<dbReference type="EMBL" id="DS113261">
    <property type="protein sequence ID" value="EAY15044.1"/>
    <property type="molecule type" value="Genomic_DNA"/>
</dbReference>
<evidence type="ECO:0000256" key="1">
    <source>
        <dbReference type="SAM" id="MobiDB-lite"/>
    </source>
</evidence>
<dbReference type="VEuPathDB" id="TrichDB:TVAGG3_0185110"/>
<feature type="region of interest" description="Disordered" evidence="1">
    <location>
        <begin position="607"/>
        <end position="626"/>
    </location>
</feature>
<dbReference type="Proteomes" id="UP000001542">
    <property type="component" value="Unassembled WGS sequence"/>
</dbReference>
<evidence type="ECO:0000313" key="3">
    <source>
        <dbReference type="Proteomes" id="UP000001542"/>
    </source>
</evidence>
<name>A2DX17_TRIV3</name>
<dbReference type="SMR" id="A2DX17"/>
<reference evidence="2" key="1">
    <citation type="submission" date="2006-10" db="EMBL/GenBank/DDBJ databases">
        <authorList>
            <person name="Amadeo P."/>
            <person name="Zhao Q."/>
            <person name="Wortman J."/>
            <person name="Fraser-Liggett C."/>
            <person name="Carlton J."/>
        </authorList>
    </citation>
    <scope>NUCLEOTIDE SEQUENCE</scope>
    <source>
        <strain evidence="2">G3</strain>
    </source>
</reference>
<proteinExistence type="predicted"/>
<feature type="region of interest" description="Disordered" evidence="1">
    <location>
        <begin position="495"/>
        <end position="514"/>
    </location>
</feature>
<dbReference type="AlphaFoldDB" id="A2DX17"/>